<evidence type="ECO:0000313" key="1">
    <source>
        <dbReference type="EMBL" id="SCC34436.1"/>
    </source>
</evidence>
<name>A0A1C4DSS2_9BACT</name>
<dbReference type="Proteomes" id="UP000242818">
    <property type="component" value="Unassembled WGS sequence"/>
</dbReference>
<dbReference type="AlphaFoldDB" id="A0A1C4DSS2"/>
<dbReference type="STRING" id="1335309.GA0116948_10690"/>
<dbReference type="EMBL" id="FMAR01000006">
    <property type="protein sequence ID" value="SCC34436.1"/>
    <property type="molecule type" value="Genomic_DNA"/>
</dbReference>
<sequence length="78" mass="8619">MVEMRYKTPKALCHGALAAGLGIDGYQQWHYLGCYGNPDSELELWSGFLVVMLKNVYAPHGLVRVPAFACVRVLHKGA</sequence>
<keyword evidence="2" id="KW-1185">Reference proteome</keyword>
<organism evidence="1 2">
    <name type="scientific">Chitinophaga costaii</name>
    <dbReference type="NCBI Taxonomy" id="1335309"/>
    <lineage>
        <taxon>Bacteria</taxon>
        <taxon>Pseudomonadati</taxon>
        <taxon>Bacteroidota</taxon>
        <taxon>Chitinophagia</taxon>
        <taxon>Chitinophagales</taxon>
        <taxon>Chitinophagaceae</taxon>
        <taxon>Chitinophaga</taxon>
    </lineage>
</organism>
<accession>A0A1C4DSS2</accession>
<reference evidence="1 2" key="1">
    <citation type="submission" date="2016-08" db="EMBL/GenBank/DDBJ databases">
        <authorList>
            <person name="Seilhamer J.J."/>
        </authorList>
    </citation>
    <scope>NUCLEOTIDE SEQUENCE [LARGE SCALE GENOMIC DNA]</scope>
    <source>
        <strain evidence="1 2">A37T2</strain>
    </source>
</reference>
<gene>
    <name evidence="1" type="ORF">GA0116948_10690</name>
</gene>
<evidence type="ECO:0000313" key="2">
    <source>
        <dbReference type="Proteomes" id="UP000242818"/>
    </source>
</evidence>
<proteinExistence type="predicted"/>
<protein>
    <submittedName>
        <fullName evidence="1">Uncharacterized protein</fullName>
    </submittedName>
</protein>